<dbReference type="EMBL" id="NHON01000137">
    <property type="protein sequence ID" value="OWJ58289.1"/>
    <property type="molecule type" value="Genomic_DNA"/>
</dbReference>
<accession>A0A211YZ66</accession>
<name>A0A211YZ66_9PROT</name>
<dbReference type="Proteomes" id="UP000196655">
    <property type="component" value="Unassembled WGS sequence"/>
</dbReference>
<dbReference type="Pfam" id="PF06996">
    <property type="entry name" value="T6SS_TssG"/>
    <property type="match status" value="1"/>
</dbReference>
<dbReference type="OrthoDB" id="1523296at2"/>
<dbReference type="AlphaFoldDB" id="A0A211YZ66"/>
<gene>
    <name evidence="2" type="ORF">BWR60_33570</name>
</gene>
<feature type="compositionally biased region" description="Low complexity" evidence="1">
    <location>
        <begin position="16"/>
        <end position="25"/>
    </location>
</feature>
<evidence type="ECO:0000313" key="3">
    <source>
        <dbReference type="Proteomes" id="UP000196655"/>
    </source>
</evidence>
<proteinExistence type="predicted"/>
<keyword evidence="3" id="KW-1185">Reference proteome</keyword>
<protein>
    <recommendedName>
        <fullName evidence="4">Type VI secretion protein</fullName>
    </recommendedName>
</protein>
<dbReference type="PANTHER" id="PTHR35564">
    <property type="match status" value="1"/>
</dbReference>
<dbReference type="InterPro" id="IPR010732">
    <property type="entry name" value="T6SS_TssG-like"/>
</dbReference>
<feature type="region of interest" description="Disordered" evidence="1">
    <location>
        <begin position="1"/>
        <end position="39"/>
    </location>
</feature>
<reference evidence="3" key="1">
    <citation type="submission" date="2017-05" db="EMBL/GenBank/DDBJ databases">
        <authorList>
            <person name="Macchi M."/>
            <person name="Festa S."/>
            <person name="Coppotelli B.M."/>
            <person name="Morelli I.S."/>
        </authorList>
    </citation>
    <scope>NUCLEOTIDE SEQUENCE [LARGE SCALE GENOMIC DNA]</scope>
    <source>
        <strain evidence="3">I</strain>
    </source>
</reference>
<evidence type="ECO:0008006" key="4">
    <source>
        <dbReference type="Google" id="ProtNLM"/>
    </source>
</evidence>
<dbReference type="PANTHER" id="PTHR35564:SF4">
    <property type="entry name" value="CYTOPLASMIC PROTEIN"/>
    <property type="match status" value="1"/>
</dbReference>
<evidence type="ECO:0000313" key="2">
    <source>
        <dbReference type="EMBL" id="OWJ58289.1"/>
    </source>
</evidence>
<organism evidence="2 3">
    <name type="scientific">Inquilinus limosus</name>
    <dbReference type="NCBI Taxonomy" id="171674"/>
    <lineage>
        <taxon>Bacteria</taxon>
        <taxon>Pseudomonadati</taxon>
        <taxon>Pseudomonadota</taxon>
        <taxon>Alphaproteobacteria</taxon>
        <taxon>Rhodospirillales</taxon>
        <taxon>Rhodospirillaceae</taxon>
        <taxon>Inquilinus</taxon>
    </lineage>
</organism>
<dbReference type="NCBIfam" id="TIGR03347">
    <property type="entry name" value="VI_chp_1"/>
    <property type="match status" value="1"/>
</dbReference>
<sequence length="375" mass="40560">MQRQFLLAAHRHRPRPAAAAEALAGPRRRDGAAVTGPLERRPTAVEAFQAIRLLEAAARKADPGPDGRGRPVGEDLDPAKEAVRLTGSTALAFPAGSVAGYEPPEGEAPPRLALTLFGLVGPSGVLPSHITAEVNRAIRMKRPAMKTFLDLFHHRLASFFYRAWAKYRLPVAYERSGGAEDDVSGALLALVGLGTPHLRRRLAVEDEAVVHYAGHFARWPRSAAALEAMLADYLGLPVSVTQFEGSWLPLPAEEQTRTPSAAAPEGAFCQLGVDAVVGERVWDVQGKFQVRVGPVSWARFQTLIPGSEDVRRLVELTRLYVGPGLSFNLRVVLDRTDVPEPRLGTAATRLGWTSWAVSRTPAADLADAVFEFDPA</sequence>
<comment type="caution">
    <text evidence="2">The sequence shown here is derived from an EMBL/GenBank/DDBJ whole genome shotgun (WGS) entry which is preliminary data.</text>
</comment>
<evidence type="ECO:0000256" key="1">
    <source>
        <dbReference type="SAM" id="MobiDB-lite"/>
    </source>
</evidence>